<reference evidence="1" key="1">
    <citation type="journal article" date="2021" name="Proc. Natl. Acad. Sci. U.S.A.">
        <title>A Catalog of Tens of Thousands of Viruses from Human Metagenomes Reveals Hidden Associations with Chronic Diseases.</title>
        <authorList>
            <person name="Tisza M.J."/>
            <person name="Buck C.B."/>
        </authorList>
    </citation>
    <scope>NUCLEOTIDE SEQUENCE</scope>
    <source>
        <strain evidence="1">Ct8iP21</strain>
    </source>
</reference>
<accession>A0A8S5V3Y9</accession>
<evidence type="ECO:0000313" key="1">
    <source>
        <dbReference type="EMBL" id="DAG01480.1"/>
    </source>
</evidence>
<proteinExistence type="predicted"/>
<protein>
    <submittedName>
        <fullName evidence="1">Uncharacterized protein</fullName>
    </submittedName>
</protein>
<sequence length="116" mass="14154">MRKITIEEVIAQVDSMYQNTFDRQDKVKWIDEVEEMIKQDIIDTHEDPDEKEENKLYAYGPYTDVYLYYIEAQIDKSNGEYDRYSNHMALFNASYQEFENHYHRTHMPIWHGNFEV</sequence>
<name>A0A8S5V3Y9_9CAUD</name>
<organism evidence="1">
    <name type="scientific">Myoviridae sp. ct8iP21</name>
    <dbReference type="NCBI Taxonomy" id="2825041"/>
    <lineage>
        <taxon>Viruses</taxon>
        <taxon>Duplodnaviria</taxon>
        <taxon>Heunggongvirae</taxon>
        <taxon>Uroviricota</taxon>
        <taxon>Caudoviricetes</taxon>
    </lineage>
</organism>
<dbReference type="EMBL" id="BK016193">
    <property type="protein sequence ID" value="DAG01480.1"/>
    <property type="molecule type" value="Genomic_DNA"/>
</dbReference>